<organism evidence="2 3">
    <name type="scientific">Gigaspora margarita</name>
    <dbReference type="NCBI Taxonomy" id="4874"/>
    <lineage>
        <taxon>Eukaryota</taxon>
        <taxon>Fungi</taxon>
        <taxon>Fungi incertae sedis</taxon>
        <taxon>Mucoromycota</taxon>
        <taxon>Glomeromycotina</taxon>
        <taxon>Glomeromycetes</taxon>
        <taxon>Diversisporales</taxon>
        <taxon>Gigasporaceae</taxon>
        <taxon>Gigaspora</taxon>
    </lineage>
</organism>
<protein>
    <submittedName>
        <fullName evidence="2">29611_t:CDS:1</fullName>
    </submittedName>
</protein>
<sequence length="90" mass="10192">IDNLDHLSPITQGTDEEIDYRITPTTRSIYTLEPKNLDNFAGPFHTSSLLPYDENTTQVQFPPRISLSSSPFSKIRLDQPLPRLNTPPPN</sequence>
<reference evidence="2 3" key="1">
    <citation type="submission" date="2021-06" db="EMBL/GenBank/DDBJ databases">
        <authorList>
            <person name="Kallberg Y."/>
            <person name="Tangrot J."/>
            <person name="Rosling A."/>
        </authorList>
    </citation>
    <scope>NUCLEOTIDE SEQUENCE [LARGE SCALE GENOMIC DNA]</scope>
    <source>
        <strain evidence="2 3">120-4 pot B 10/14</strain>
    </source>
</reference>
<evidence type="ECO:0000313" key="3">
    <source>
        <dbReference type="Proteomes" id="UP000789901"/>
    </source>
</evidence>
<name>A0ABN7WDT3_GIGMA</name>
<accession>A0ABN7WDT3</accession>
<keyword evidence="3" id="KW-1185">Reference proteome</keyword>
<gene>
    <name evidence="2" type="ORF">GMARGA_LOCUS29653</name>
</gene>
<evidence type="ECO:0000256" key="1">
    <source>
        <dbReference type="SAM" id="MobiDB-lite"/>
    </source>
</evidence>
<dbReference type="Proteomes" id="UP000789901">
    <property type="component" value="Unassembled WGS sequence"/>
</dbReference>
<proteinExistence type="predicted"/>
<feature type="region of interest" description="Disordered" evidence="1">
    <location>
        <begin position="63"/>
        <end position="90"/>
    </location>
</feature>
<feature type="compositionally biased region" description="Polar residues" evidence="1">
    <location>
        <begin position="63"/>
        <end position="72"/>
    </location>
</feature>
<dbReference type="EMBL" id="CAJVQB010040312">
    <property type="protein sequence ID" value="CAG8828271.1"/>
    <property type="molecule type" value="Genomic_DNA"/>
</dbReference>
<feature type="non-terminal residue" evidence="2">
    <location>
        <position position="1"/>
    </location>
</feature>
<comment type="caution">
    <text evidence="2">The sequence shown here is derived from an EMBL/GenBank/DDBJ whole genome shotgun (WGS) entry which is preliminary data.</text>
</comment>
<evidence type="ECO:0000313" key="2">
    <source>
        <dbReference type="EMBL" id="CAG8828271.1"/>
    </source>
</evidence>